<proteinExistence type="predicted"/>
<name>A0ABS4TK61_9PSEU</name>
<evidence type="ECO:0000313" key="1">
    <source>
        <dbReference type="EMBL" id="MBP2324808.1"/>
    </source>
</evidence>
<keyword evidence="2" id="KW-1185">Reference proteome</keyword>
<dbReference type="SUPFAM" id="SSF51735">
    <property type="entry name" value="NAD(P)-binding Rossmann-fold domains"/>
    <property type="match status" value="1"/>
</dbReference>
<dbReference type="InterPro" id="IPR036291">
    <property type="entry name" value="NAD(P)-bd_dom_sf"/>
</dbReference>
<sequence>MTTSSQHRELVVVTGASGGLGANVKKGLAVEKAAKVVARAVTDRRSRTRYAIGTESAANIGFSRVMPDRMLDRVLAAGLRPHYPTTPAS</sequence>
<organism evidence="1 2">
    <name type="scientific">Kibdelosporangium banguiense</name>
    <dbReference type="NCBI Taxonomy" id="1365924"/>
    <lineage>
        <taxon>Bacteria</taxon>
        <taxon>Bacillati</taxon>
        <taxon>Actinomycetota</taxon>
        <taxon>Actinomycetes</taxon>
        <taxon>Pseudonocardiales</taxon>
        <taxon>Pseudonocardiaceae</taxon>
        <taxon>Kibdelosporangium</taxon>
    </lineage>
</organism>
<dbReference type="RefSeq" id="WP_209642084.1">
    <property type="nucleotide sequence ID" value="NZ_JAGINW010000001.1"/>
</dbReference>
<evidence type="ECO:0000313" key="2">
    <source>
        <dbReference type="Proteomes" id="UP001519332"/>
    </source>
</evidence>
<comment type="caution">
    <text evidence="1">The sequence shown here is derived from an EMBL/GenBank/DDBJ whole genome shotgun (WGS) entry which is preliminary data.</text>
</comment>
<dbReference type="Proteomes" id="UP001519332">
    <property type="component" value="Unassembled WGS sequence"/>
</dbReference>
<reference evidence="1 2" key="1">
    <citation type="submission" date="2021-03" db="EMBL/GenBank/DDBJ databases">
        <title>Sequencing the genomes of 1000 actinobacteria strains.</title>
        <authorList>
            <person name="Klenk H.-P."/>
        </authorList>
    </citation>
    <scope>NUCLEOTIDE SEQUENCE [LARGE SCALE GENOMIC DNA]</scope>
    <source>
        <strain evidence="1 2">DSM 46670</strain>
    </source>
</reference>
<accession>A0ABS4TK61</accession>
<dbReference type="EMBL" id="JAGINW010000001">
    <property type="protein sequence ID" value="MBP2324808.1"/>
    <property type="molecule type" value="Genomic_DNA"/>
</dbReference>
<protein>
    <submittedName>
        <fullName evidence="1">NADP-dependent 3-hydroxy acid dehydrogenase YdfG</fullName>
    </submittedName>
</protein>
<gene>
    <name evidence="1" type="ORF">JOF56_005193</name>
</gene>